<dbReference type="SUPFAM" id="SSF53613">
    <property type="entry name" value="Ribokinase-like"/>
    <property type="match status" value="1"/>
</dbReference>
<dbReference type="GO" id="GO:0044281">
    <property type="term" value="P:small molecule metabolic process"/>
    <property type="evidence" value="ECO:0007669"/>
    <property type="project" value="UniProtKB-ARBA"/>
</dbReference>
<evidence type="ECO:0000256" key="8">
    <source>
        <dbReference type="RuleBase" id="RU369061"/>
    </source>
</evidence>
<dbReference type="RefSeq" id="WP_087113188.1">
    <property type="nucleotide sequence ID" value="NZ_CBCSCN010000018.1"/>
</dbReference>
<dbReference type="NCBIfam" id="TIGR03168">
    <property type="entry name" value="1-PFK"/>
    <property type="match status" value="1"/>
</dbReference>
<dbReference type="OrthoDB" id="9801219at2"/>
<dbReference type="NCBIfam" id="TIGR03828">
    <property type="entry name" value="pfkB"/>
    <property type="match status" value="1"/>
</dbReference>
<comment type="function">
    <text evidence="8">Catalyzes the ATP-dependent phosphorylation of fructose-l-phosphate to fructose-l,6-bisphosphate.</text>
</comment>
<feature type="domain" description="Carbohydrate kinase PfkB" evidence="9">
    <location>
        <begin position="17"/>
        <end position="302"/>
    </location>
</feature>
<dbReference type="GO" id="GO:0005524">
    <property type="term" value="F:ATP binding"/>
    <property type="evidence" value="ECO:0007669"/>
    <property type="project" value="UniProtKB-UniRule"/>
</dbReference>
<dbReference type="PIRSF" id="PIRSF000535">
    <property type="entry name" value="1PFK/6PFK/LacC"/>
    <property type="match status" value="1"/>
</dbReference>
<evidence type="ECO:0000313" key="10">
    <source>
        <dbReference type="EMBL" id="SMA50748.1"/>
    </source>
</evidence>
<dbReference type="InterPro" id="IPR022463">
    <property type="entry name" value="1-PFruKinase"/>
</dbReference>
<keyword evidence="5 8" id="KW-0067">ATP-binding</keyword>
<accession>A0A1X7ARM1</accession>
<dbReference type="GO" id="GO:0008662">
    <property type="term" value="F:1-phosphofructokinase activity"/>
    <property type="evidence" value="ECO:0007669"/>
    <property type="project" value="UniProtKB-UniRule"/>
</dbReference>
<evidence type="ECO:0000256" key="3">
    <source>
        <dbReference type="ARBA" id="ARBA00022741"/>
    </source>
</evidence>
<sequence>MDNAPTLSKDKPVLTVTLNPALDLTIHCQELTLDAVNIADSGTLHAAGKGINVSKVLADLGADVNATGIFGRNNRDKFDAFFHHEPVEDHGVYVAGDTRINVKIKDGEDRVTEINLPGLQLTDEHRQQFRTRLLELAEQSDWVVLAGSLPKSLPADYYGELIKDLNEMGVDVILDTSGAALSEAIEARPYLIKPNRFELEQWFGGPVTTLEQEEFVVQQLLDKGIANVVVSDGSKGSRWYTETDTWQAVPPSMRVVSTVGAGDSLVAGITWGLSQGQPPEQCLLTATAVAALAVTQIGVGIPDHQQLDSLRSQIQLDKLTSGGV</sequence>
<dbReference type="AlphaFoldDB" id="A0A1X7ARM1"/>
<keyword evidence="3 8" id="KW-0547">Nucleotide-binding</keyword>
<dbReference type="PROSITE" id="PS00584">
    <property type="entry name" value="PFKB_KINASES_2"/>
    <property type="match status" value="1"/>
</dbReference>
<organism evidence="10 11">
    <name type="scientific">Parendozoicomonas haliclonae</name>
    <dbReference type="NCBI Taxonomy" id="1960125"/>
    <lineage>
        <taxon>Bacteria</taxon>
        <taxon>Pseudomonadati</taxon>
        <taxon>Pseudomonadota</taxon>
        <taxon>Gammaproteobacteria</taxon>
        <taxon>Oceanospirillales</taxon>
        <taxon>Endozoicomonadaceae</taxon>
        <taxon>Parendozoicomonas</taxon>
    </lineage>
</organism>
<keyword evidence="11" id="KW-1185">Reference proteome</keyword>
<name>A0A1X7ARM1_9GAMM</name>
<evidence type="ECO:0000256" key="7">
    <source>
        <dbReference type="PIRNR" id="PIRNR000535"/>
    </source>
</evidence>
<dbReference type="PROSITE" id="PS00583">
    <property type="entry name" value="PFKB_KINASES_1"/>
    <property type="match status" value="1"/>
</dbReference>
<dbReference type="PANTHER" id="PTHR46566">
    <property type="entry name" value="1-PHOSPHOFRUCTOKINASE-RELATED"/>
    <property type="match status" value="1"/>
</dbReference>
<keyword evidence="4 8" id="KW-0418">Kinase</keyword>
<gene>
    <name evidence="10" type="primary">lacC</name>
    <name evidence="10" type="ORF">EHSB41UT_04565</name>
</gene>
<evidence type="ECO:0000256" key="5">
    <source>
        <dbReference type="ARBA" id="ARBA00022840"/>
    </source>
</evidence>
<comment type="similarity">
    <text evidence="1 7 8">Belongs to the carbohydrate kinase PfkB family.</text>
</comment>
<dbReference type="Pfam" id="PF00294">
    <property type="entry name" value="PfkB"/>
    <property type="match status" value="1"/>
</dbReference>
<comment type="catalytic activity">
    <reaction evidence="6 8">
        <text>beta-D-fructose 1-phosphate + ATP = beta-D-fructose 1,6-bisphosphate + ADP + H(+)</text>
        <dbReference type="Rhea" id="RHEA:14213"/>
        <dbReference type="ChEBI" id="CHEBI:15378"/>
        <dbReference type="ChEBI" id="CHEBI:30616"/>
        <dbReference type="ChEBI" id="CHEBI:32966"/>
        <dbReference type="ChEBI" id="CHEBI:138881"/>
        <dbReference type="ChEBI" id="CHEBI:456216"/>
        <dbReference type="EC" id="2.7.1.56"/>
    </reaction>
</comment>
<evidence type="ECO:0000313" key="11">
    <source>
        <dbReference type="Proteomes" id="UP000196573"/>
    </source>
</evidence>
<keyword evidence="2 7" id="KW-0808">Transferase</keyword>
<protein>
    <recommendedName>
        <fullName evidence="7">Phosphofructokinase</fullName>
    </recommendedName>
</protein>
<evidence type="ECO:0000256" key="2">
    <source>
        <dbReference type="ARBA" id="ARBA00022679"/>
    </source>
</evidence>
<evidence type="ECO:0000256" key="4">
    <source>
        <dbReference type="ARBA" id="ARBA00022777"/>
    </source>
</evidence>
<evidence type="ECO:0000259" key="9">
    <source>
        <dbReference type="Pfam" id="PF00294"/>
    </source>
</evidence>
<evidence type="ECO:0000256" key="1">
    <source>
        <dbReference type="ARBA" id="ARBA00010688"/>
    </source>
</evidence>
<evidence type="ECO:0000256" key="6">
    <source>
        <dbReference type="ARBA" id="ARBA00047745"/>
    </source>
</evidence>
<dbReference type="InterPro" id="IPR029056">
    <property type="entry name" value="Ribokinase-like"/>
</dbReference>
<proteinExistence type="inferred from homology"/>
<dbReference type="Gene3D" id="3.40.1190.20">
    <property type="match status" value="1"/>
</dbReference>
<dbReference type="Proteomes" id="UP000196573">
    <property type="component" value="Unassembled WGS sequence"/>
</dbReference>
<dbReference type="EMBL" id="FWPT01000016">
    <property type="protein sequence ID" value="SMA50748.1"/>
    <property type="molecule type" value="Genomic_DNA"/>
</dbReference>
<dbReference type="InterPro" id="IPR011611">
    <property type="entry name" value="PfkB_dom"/>
</dbReference>
<dbReference type="GO" id="GO:0005829">
    <property type="term" value="C:cytosol"/>
    <property type="evidence" value="ECO:0007669"/>
    <property type="project" value="TreeGrafter"/>
</dbReference>
<dbReference type="GO" id="GO:0016052">
    <property type="term" value="P:carbohydrate catabolic process"/>
    <property type="evidence" value="ECO:0007669"/>
    <property type="project" value="UniProtKB-ARBA"/>
</dbReference>
<dbReference type="FunFam" id="3.40.1190.20:FF:000001">
    <property type="entry name" value="Phosphofructokinase"/>
    <property type="match status" value="1"/>
</dbReference>
<reference evidence="10 11" key="1">
    <citation type="submission" date="2017-03" db="EMBL/GenBank/DDBJ databases">
        <authorList>
            <person name="Afonso C.L."/>
            <person name="Miller P.J."/>
            <person name="Scott M.A."/>
            <person name="Spackman E."/>
            <person name="Goraichik I."/>
            <person name="Dimitrov K.M."/>
            <person name="Suarez D.L."/>
            <person name="Swayne D.E."/>
        </authorList>
    </citation>
    <scope>NUCLEOTIDE SEQUENCE [LARGE SCALE GENOMIC DNA]</scope>
    <source>
        <strain evidence="10">SB41UT1</strain>
    </source>
</reference>
<dbReference type="InterPro" id="IPR002173">
    <property type="entry name" value="Carboh/pur_kinase_PfkB_CS"/>
</dbReference>
<dbReference type="CDD" id="cd01164">
    <property type="entry name" value="FruK_PfkB_like"/>
    <property type="match status" value="1"/>
</dbReference>
<dbReference type="PANTHER" id="PTHR46566:SF5">
    <property type="entry name" value="1-PHOSPHOFRUCTOKINASE"/>
    <property type="match status" value="1"/>
</dbReference>
<dbReference type="InterPro" id="IPR017583">
    <property type="entry name" value="Tagatose/fructose_Pkinase"/>
</dbReference>